<organism evidence="1 2">
    <name type="scientific">Paraburkholderia translucens</name>
    <dbReference type="NCBI Taxonomy" id="2886945"/>
    <lineage>
        <taxon>Bacteria</taxon>
        <taxon>Pseudomonadati</taxon>
        <taxon>Pseudomonadota</taxon>
        <taxon>Betaproteobacteria</taxon>
        <taxon>Burkholderiales</taxon>
        <taxon>Burkholderiaceae</taxon>
        <taxon>Paraburkholderia</taxon>
    </lineage>
</organism>
<protein>
    <submittedName>
        <fullName evidence="1">Uncharacterized protein</fullName>
    </submittedName>
</protein>
<dbReference type="EMBL" id="JAJITC010000001">
    <property type="protein sequence ID" value="MCC8400505.1"/>
    <property type="molecule type" value="Genomic_DNA"/>
</dbReference>
<evidence type="ECO:0000313" key="1">
    <source>
        <dbReference type="EMBL" id="MCC8400505.1"/>
    </source>
</evidence>
<accession>A0ABS8K6X7</accession>
<name>A0ABS8K6X7_9BURK</name>
<sequence>MNKLVSYVSAIHGLPGPATIVRQDVSTETWREQDIEVHKQEITFVFDNGAVIRRSIEWDQVSSDALCAECWIDYEVIEHPAGLSINPATQRFDNVCRETFWLRYHTA</sequence>
<evidence type="ECO:0000313" key="2">
    <source>
        <dbReference type="Proteomes" id="UP001430614"/>
    </source>
</evidence>
<dbReference type="RefSeq" id="WP_230559421.1">
    <property type="nucleotide sequence ID" value="NZ_JAJITC010000001.1"/>
</dbReference>
<dbReference type="Proteomes" id="UP001430614">
    <property type="component" value="Unassembled WGS sequence"/>
</dbReference>
<gene>
    <name evidence="1" type="ORF">LJ655_01120</name>
</gene>
<keyword evidence="2" id="KW-1185">Reference proteome</keyword>
<reference evidence="1 2" key="1">
    <citation type="submission" date="2021-11" db="EMBL/GenBank/DDBJ databases">
        <authorList>
            <person name="Oh E.-T."/>
            <person name="Kim S.-B."/>
        </authorList>
    </citation>
    <scope>NUCLEOTIDE SEQUENCE [LARGE SCALE GENOMIC DNA]</scope>
    <source>
        <strain evidence="1 2">MMS20-SJTN17</strain>
    </source>
</reference>
<proteinExistence type="predicted"/>
<comment type="caution">
    <text evidence="1">The sequence shown here is derived from an EMBL/GenBank/DDBJ whole genome shotgun (WGS) entry which is preliminary data.</text>
</comment>